<evidence type="ECO:0000313" key="2">
    <source>
        <dbReference type="Proteomes" id="UP000820669"/>
    </source>
</evidence>
<proteinExistence type="predicted"/>
<name>A0ABX1SFQ4_9PSEU</name>
<dbReference type="Pfam" id="PF04314">
    <property type="entry name" value="PCuAC"/>
    <property type="match status" value="1"/>
</dbReference>
<dbReference type="Proteomes" id="UP000820669">
    <property type="component" value="Unassembled WGS sequence"/>
</dbReference>
<dbReference type="PROSITE" id="PS51257">
    <property type="entry name" value="PROKAR_LIPOPROTEIN"/>
    <property type="match status" value="1"/>
</dbReference>
<comment type="caution">
    <text evidence="1">The sequence shown here is derived from an EMBL/GenBank/DDBJ whole genome shotgun (WGS) entry which is preliminary data.</text>
</comment>
<dbReference type="EMBL" id="JAAXLA010000033">
    <property type="protein sequence ID" value="NMH99211.1"/>
    <property type="molecule type" value="Genomic_DNA"/>
</dbReference>
<keyword evidence="2" id="KW-1185">Reference proteome</keyword>
<dbReference type="InterPro" id="IPR036182">
    <property type="entry name" value="PCuAC_sf"/>
</dbReference>
<sequence>MSRTSRFRPIRAAVLIGAMIGTVGLAGCGAGQISQTADQVPAVAGANVAVGHISVRNAQIEFPIGTAPSAAVYPRGGTAPVALTIVNESDQADRLIAATSSVGTVQVQGDTELPGQHLLVSGNQIKVPLPNSNQVQFTISGLRDDIRPGLTYPVTLTFQRAGDVTVDLPVGTEEEARRDQPAAESTGAGH</sequence>
<accession>A0ABX1SFQ4</accession>
<dbReference type="InterPro" id="IPR007410">
    <property type="entry name" value="LpqE-like"/>
</dbReference>
<evidence type="ECO:0000313" key="1">
    <source>
        <dbReference type="EMBL" id="NMH99211.1"/>
    </source>
</evidence>
<dbReference type="RefSeq" id="WP_169382672.1">
    <property type="nucleotide sequence ID" value="NZ_JAAXLA010000033.1"/>
</dbReference>
<protein>
    <submittedName>
        <fullName evidence="1">Copper chaperone PCu(A)C</fullName>
    </submittedName>
</protein>
<reference evidence="1 2" key="1">
    <citation type="submission" date="2020-04" db="EMBL/GenBank/DDBJ databases">
        <authorList>
            <person name="Klaysubun C."/>
            <person name="Duangmal K."/>
            <person name="Lipun K."/>
        </authorList>
    </citation>
    <scope>NUCLEOTIDE SEQUENCE [LARGE SCALE GENOMIC DNA]</scope>
    <source>
        <strain evidence="1 2">K10HN5</strain>
    </source>
</reference>
<dbReference type="SUPFAM" id="SSF110087">
    <property type="entry name" value="DR1885-like metal-binding protein"/>
    <property type="match status" value="1"/>
</dbReference>
<organism evidence="1 2">
    <name type="scientific">Pseudonocardia acidicola</name>
    <dbReference type="NCBI Taxonomy" id="2724939"/>
    <lineage>
        <taxon>Bacteria</taxon>
        <taxon>Bacillati</taxon>
        <taxon>Actinomycetota</taxon>
        <taxon>Actinomycetes</taxon>
        <taxon>Pseudonocardiales</taxon>
        <taxon>Pseudonocardiaceae</taxon>
        <taxon>Pseudonocardia</taxon>
    </lineage>
</organism>
<gene>
    <name evidence="1" type="ORF">HF526_18115</name>
</gene>
<dbReference type="Gene3D" id="2.60.40.1890">
    <property type="entry name" value="PCu(A)C copper chaperone"/>
    <property type="match status" value="1"/>
</dbReference>